<evidence type="ECO:0000313" key="4">
    <source>
        <dbReference type="Proteomes" id="UP000572817"/>
    </source>
</evidence>
<evidence type="ECO:0000256" key="1">
    <source>
        <dbReference type="SAM" id="MobiDB-lite"/>
    </source>
</evidence>
<dbReference type="EMBL" id="WWBZ02000082">
    <property type="protein sequence ID" value="KAF4301318.1"/>
    <property type="molecule type" value="Genomic_DNA"/>
</dbReference>
<sequence length="500" mass="52767">MSGQSRSGTKDPISTRDFALSADQDFTNPARRNASRQQVDRRPSLHSSGQVATPASSSGFATPRSTSHAQQAALATAPPARVAAQPPASSQDRPPRSVTTSEFWDWEDSIDFTDVADFYEPQGELTQAQYQSPGQDFSFPHAISASEPSLSANSPQLTPSACSPSLHASNPLASLPFAFLPPPARASTSASAQPAMKRKDRSESASIGSSTALPYGNDSIHEPAAKRTATSRSSSVAEESPTVTQGPSFVNPRGGSPDGLDIRQSGVSFAPELDSGADSSSSAAATPAAGPPPSVGGSGRPGWVTYARPYADDSAHELVLEISGESARLDVHSMRAAFHGDTKARISSLFQVIASKMGLPATQPLGLMMLQTGGGVAAQPASPANSGVSGDRVKIAIGHEASIELDGTPIFVERRERDIASMSDPQASLLPRLQDPRPDDKITSIDELPTEWVVARGQWRLRVQPARYDGESRVEVVMHAVKLEAQTGERARNVRRGFLA</sequence>
<feature type="compositionally biased region" description="Polar residues" evidence="1">
    <location>
        <begin position="45"/>
        <end position="64"/>
    </location>
</feature>
<dbReference type="PANTHER" id="PTHR31758">
    <property type="entry name" value="BTB/POZ DOMAIN-CONTAINING PROTEIN YLR108C"/>
    <property type="match status" value="1"/>
</dbReference>
<feature type="compositionally biased region" description="Low complexity" evidence="1">
    <location>
        <begin position="65"/>
        <end position="91"/>
    </location>
</feature>
<feature type="region of interest" description="Disordered" evidence="1">
    <location>
        <begin position="1"/>
        <end position="102"/>
    </location>
</feature>
<reference evidence="2 4" key="1">
    <citation type="submission" date="2020-04" db="EMBL/GenBank/DDBJ databases">
        <title>Genome Assembly and Annotation of Botryosphaeria dothidea sdau 11-99, a Latent Pathogen of Apple Fruit Ring Rot in China.</title>
        <authorList>
            <person name="Yu C."/>
            <person name="Diao Y."/>
            <person name="Lu Q."/>
            <person name="Zhao J."/>
            <person name="Cui S."/>
            <person name="Peng C."/>
            <person name="He B."/>
            <person name="Liu H."/>
        </authorList>
    </citation>
    <scope>NUCLEOTIDE SEQUENCE [LARGE SCALE GENOMIC DNA]</scope>
    <source>
        <strain evidence="4">sdau11-99</strain>
        <strain evidence="2">Sdau11-99</strain>
    </source>
</reference>
<feature type="compositionally biased region" description="Low complexity" evidence="1">
    <location>
        <begin position="227"/>
        <end position="240"/>
    </location>
</feature>
<feature type="region of interest" description="Disordered" evidence="1">
    <location>
        <begin position="128"/>
        <end position="164"/>
    </location>
</feature>
<dbReference type="EMBL" id="WWBZ02000040">
    <property type="protein sequence ID" value="KAF4305134.1"/>
    <property type="molecule type" value="Genomic_DNA"/>
</dbReference>
<dbReference type="AlphaFoldDB" id="A0A8H4MZA8"/>
<accession>A0A8H4MZA8</accession>
<organism evidence="2 4">
    <name type="scientific">Botryosphaeria dothidea</name>
    <dbReference type="NCBI Taxonomy" id="55169"/>
    <lineage>
        <taxon>Eukaryota</taxon>
        <taxon>Fungi</taxon>
        <taxon>Dikarya</taxon>
        <taxon>Ascomycota</taxon>
        <taxon>Pezizomycotina</taxon>
        <taxon>Dothideomycetes</taxon>
        <taxon>Dothideomycetes incertae sedis</taxon>
        <taxon>Botryosphaeriales</taxon>
        <taxon>Botryosphaeriaceae</taxon>
        <taxon>Botryosphaeria</taxon>
    </lineage>
</organism>
<feature type="region of interest" description="Disordered" evidence="1">
    <location>
        <begin position="184"/>
        <end position="300"/>
    </location>
</feature>
<feature type="compositionally biased region" description="Low complexity" evidence="1">
    <location>
        <begin position="185"/>
        <end position="195"/>
    </location>
</feature>
<proteinExistence type="predicted"/>
<name>A0A8H4MZA8_9PEZI</name>
<evidence type="ECO:0000313" key="3">
    <source>
        <dbReference type="EMBL" id="KAF4305134.1"/>
    </source>
</evidence>
<dbReference type="OrthoDB" id="2414723at2759"/>
<evidence type="ECO:0000313" key="2">
    <source>
        <dbReference type="EMBL" id="KAF4301318.1"/>
    </source>
</evidence>
<keyword evidence="4" id="KW-1185">Reference proteome</keyword>
<feature type="compositionally biased region" description="Low complexity" evidence="1">
    <location>
        <begin position="276"/>
        <end position="288"/>
    </location>
</feature>
<protein>
    <submittedName>
        <fullName evidence="2">Uncharacterized protein</fullName>
    </submittedName>
</protein>
<gene>
    <name evidence="3" type="ORF">GTA08_BOTSDO07227</name>
    <name evidence="2" type="ORF">GTA08_BOTSDO11423</name>
</gene>
<dbReference type="PANTHER" id="PTHR31758:SF2">
    <property type="entry name" value="BTB_POZ DOMAIN-CONTAINING PROTEIN YLR108C"/>
    <property type="match status" value="1"/>
</dbReference>
<comment type="caution">
    <text evidence="2">The sequence shown here is derived from an EMBL/GenBank/DDBJ whole genome shotgun (WGS) entry which is preliminary data.</text>
</comment>
<dbReference type="Proteomes" id="UP000572817">
    <property type="component" value="Unassembled WGS sequence"/>
</dbReference>
<feature type="compositionally biased region" description="Polar residues" evidence="1">
    <location>
        <begin position="146"/>
        <end position="164"/>
    </location>
</feature>